<feature type="compositionally biased region" description="Polar residues" evidence="1">
    <location>
        <begin position="113"/>
        <end position="128"/>
    </location>
</feature>
<comment type="caution">
    <text evidence="2">The sequence shown here is derived from an EMBL/GenBank/DDBJ whole genome shotgun (WGS) entry which is preliminary data.</text>
</comment>
<feature type="region of interest" description="Disordered" evidence="1">
    <location>
        <begin position="105"/>
        <end position="130"/>
    </location>
</feature>
<protein>
    <submittedName>
        <fullName evidence="2">Uncharacterized protein</fullName>
    </submittedName>
</protein>
<reference evidence="2 3" key="1">
    <citation type="journal article" date="2018" name="BMC Genomics">
        <title>Genomic comparison of Trypanosoma conorhini and Trypanosoma rangeli to Trypanosoma cruzi strains of high and low virulence.</title>
        <authorList>
            <person name="Bradwell K.R."/>
            <person name="Koparde V.N."/>
            <person name="Matveyev A.V."/>
            <person name="Serrano M.G."/>
            <person name="Alves J.M."/>
            <person name="Parikh H."/>
            <person name="Huang B."/>
            <person name="Lee V."/>
            <person name="Espinosa-Alvarez O."/>
            <person name="Ortiz P.A."/>
            <person name="Costa-Martins A.G."/>
            <person name="Teixeira M.M."/>
            <person name="Buck G.A."/>
        </authorList>
    </citation>
    <scope>NUCLEOTIDE SEQUENCE [LARGE SCALE GENOMIC DNA]</scope>
    <source>
        <strain evidence="2 3">AM80</strain>
    </source>
</reference>
<name>A0A422MQK5_TRYRA</name>
<proteinExistence type="predicted"/>
<sequence>MAVADVALPLPVAGAPSLPSTTSWGVGSGQTPVPPQTLRLSAFGFSAPAAAVTACNLLCRSLPSWPARSMVNATVSSAFPSQLVMQLCDAQINSAAAQTVSLRPPVAPHDFTSEPTTAHPDSSHQQQRGFGCATQHDLRHPTHTQPTRCSHALKTSNCLHSPAHKQPPPPASHCTPLKAVQPPASPRTHTAAAAANTRHPTRTPTPPATRPHTGSGHASIE</sequence>
<organism evidence="2 3">
    <name type="scientific">Trypanosoma rangeli</name>
    <dbReference type="NCBI Taxonomy" id="5698"/>
    <lineage>
        <taxon>Eukaryota</taxon>
        <taxon>Discoba</taxon>
        <taxon>Euglenozoa</taxon>
        <taxon>Kinetoplastea</taxon>
        <taxon>Metakinetoplastina</taxon>
        <taxon>Trypanosomatida</taxon>
        <taxon>Trypanosomatidae</taxon>
        <taxon>Trypanosoma</taxon>
        <taxon>Herpetosoma</taxon>
    </lineage>
</organism>
<accession>A0A422MQK5</accession>
<evidence type="ECO:0000313" key="2">
    <source>
        <dbReference type="EMBL" id="RNE95487.1"/>
    </source>
</evidence>
<feature type="compositionally biased region" description="Low complexity" evidence="1">
    <location>
        <begin position="186"/>
        <end position="198"/>
    </location>
</feature>
<evidence type="ECO:0000256" key="1">
    <source>
        <dbReference type="SAM" id="MobiDB-lite"/>
    </source>
</evidence>
<feature type="region of interest" description="Disordered" evidence="1">
    <location>
        <begin position="160"/>
        <end position="221"/>
    </location>
</feature>
<evidence type="ECO:0000313" key="3">
    <source>
        <dbReference type="Proteomes" id="UP000283634"/>
    </source>
</evidence>
<dbReference type="GeneID" id="40334197"/>
<dbReference type="EMBL" id="MKGL01000851">
    <property type="protein sequence ID" value="RNE95487.1"/>
    <property type="molecule type" value="Genomic_DNA"/>
</dbReference>
<gene>
    <name evidence="2" type="ORF">TraAM80_10264</name>
</gene>
<dbReference type="RefSeq" id="XP_029233285.1">
    <property type="nucleotide sequence ID" value="XM_029386898.1"/>
</dbReference>
<dbReference type="Proteomes" id="UP000283634">
    <property type="component" value="Unassembled WGS sequence"/>
</dbReference>
<keyword evidence="3" id="KW-1185">Reference proteome</keyword>
<dbReference type="AlphaFoldDB" id="A0A422MQK5"/>